<keyword evidence="6 12" id="KW-1133">Transmembrane helix</keyword>
<dbReference type="KEGG" id="clec:106670979"/>
<feature type="transmembrane region" description="Helical" evidence="12">
    <location>
        <begin position="128"/>
        <end position="147"/>
    </location>
</feature>
<organism evidence="13 14">
    <name type="scientific">Cimex lectularius</name>
    <name type="common">Bed bug</name>
    <name type="synonym">Acanthia lectularia</name>
    <dbReference type="NCBI Taxonomy" id="79782"/>
    <lineage>
        <taxon>Eukaryota</taxon>
        <taxon>Metazoa</taxon>
        <taxon>Ecdysozoa</taxon>
        <taxon>Arthropoda</taxon>
        <taxon>Hexapoda</taxon>
        <taxon>Insecta</taxon>
        <taxon>Pterygota</taxon>
        <taxon>Neoptera</taxon>
        <taxon>Paraneoptera</taxon>
        <taxon>Hemiptera</taxon>
        <taxon>Heteroptera</taxon>
        <taxon>Panheteroptera</taxon>
        <taxon>Cimicomorpha</taxon>
        <taxon>Cimicidae</taxon>
        <taxon>Cimex</taxon>
    </lineage>
</organism>
<evidence type="ECO:0000256" key="10">
    <source>
        <dbReference type="ARBA" id="ARBA00023201"/>
    </source>
</evidence>
<evidence type="ECO:0000256" key="8">
    <source>
        <dbReference type="ARBA" id="ARBA00023065"/>
    </source>
</evidence>
<feature type="transmembrane region" description="Helical" evidence="12">
    <location>
        <begin position="85"/>
        <end position="107"/>
    </location>
</feature>
<dbReference type="InterPro" id="IPR001734">
    <property type="entry name" value="Na/solute_symporter"/>
</dbReference>
<evidence type="ECO:0008006" key="15">
    <source>
        <dbReference type="Google" id="ProtNLM"/>
    </source>
</evidence>
<comment type="subcellular location">
    <subcellularLocation>
        <location evidence="1">Cell membrane</location>
        <topology evidence="1">Multi-pass membrane protein</topology>
    </subcellularLocation>
</comment>
<dbReference type="PANTHER" id="PTHR42985">
    <property type="entry name" value="SODIUM-COUPLED MONOCARBOXYLATE TRANSPORTER"/>
    <property type="match status" value="1"/>
</dbReference>
<evidence type="ECO:0000256" key="4">
    <source>
        <dbReference type="ARBA" id="ARBA00022475"/>
    </source>
</evidence>
<dbReference type="Proteomes" id="UP000494040">
    <property type="component" value="Unassembled WGS sequence"/>
</dbReference>
<keyword evidence="3" id="KW-0813">Transport</keyword>
<feature type="transmembrane region" description="Helical" evidence="12">
    <location>
        <begin position="12"/>
        <end position="33"/>
    </location>
</feature>
<feature type="transmembrane region" description="Helical" evidence="12">
    <location>
        <begin position="189"/>
        <end position="208"/>
    </location>
</feature>
<proteinExistence type="inferred from homology"/>
<keyword evidence="10" id="KW-0739">Sodium transport</keyword>
<keyword evidence="9 12" id="KW-0472">Membrane</keyword>
<dbReference type="GO" id="GO:0006814">
    <property type="term" value="P:sodium ion transport"/>
    <property type="evidence" value="ECO:0007669"/>
    <property type="project" value="UniProtKB-KW"/>
</dbReference>
<dbReference type="PANTHER" id="PTHR42985:SF21">
    <property type="entry name" value="SODIUM-DEPENDENT MULTIVITAMIN TRANSPORTER-LIKE PROTEIN"/>
    <property type="match status" value="1"/>
</dbReference>
<evidence type="ECO:0000256" key="1">
    <source>
        <dbReference type="ARBA" id="ARBA00004651"/>
    </source>
</evidence>
<evidence type="ECO:0000256" key="6">
    <source>
        <dbReference type="ARBA" id="ARBA00022989"/>
    </source>
</evidence>
<comment type="similarity">
    <text evidence="2 11">Belongs to the sodium:solute symporter (SSF) (TC 2.A.21) family.</text>
</comment>
<dbReference type="AlphaFoldDB" id="A0A8I6S6S4"/>
<dbReference type="EnsemblMetazoa" id="XM_014401699.2">
    <property type="protein sequence ID" value="XP_014257185.2"/>
    <property type="gene ID" value="LOC106670979"/>
</dbReference>
<feature type="transmembrane region" description="Helical" evidence="12">
    <location>
        <begin position="279"/>
        <end position="304"/>
    </location>
</feature>
<evidence type="ECO:0000256" key="2">
    <source>
        <dbReference type="ARBA" id="ARBA00006434"/>
    </source>
</evidence>
<keyword evidence="4" id="KW-1003">Cell membrane</keyword>
<evidence type="ECO:0000256" key="9">
    <source>
        <dbReference type="ARBA" id="ARBA00023136"/>
    </source>
</evidence>
<dbReference type="Gene3D" id="1.20.1730.10">
    <property type="entry name" value="Sodium/glucose cotransporter"/>
    <property type="match status" value="1"/>
</dbReference>
<keyword evidence="5 12" id="KW-0812">Transmembrane</keyword>
<feature type="transmembrane region" description="Helical" evidence="12">
    <location>
        <begin position="54"/>
        <end position="73"/>
    </location>
</feature>
<feature type="transmembrane region" description="Helical" evidence="12">
    <location>
        <begin position="239"/>
        <end position="258"/>
    </location>
</feature>
<dbReference type="InterPro" id="IPR051163">
    <property type="entry name" value="Sodium:Solute_Symporter_SSF"/>
</dbReference>
<evidence type="ECO:0000313" key="13">
    <source>
        <dbReference type="EnsemblMetazoa" id="XP_014257185.2"/>
    </source>
</evidence>
<feature type="transmembrane region" description="Helical" evidence="12">
    <location>
        <begin position="445"/>
        <end position="462"/>
    </location>
</feature>
<dbReference type="OMA" id="QNCVQRF"/>
<feature type="transmembrane region" description="Helical" evidence="12">
    <location>
        <begin position="383"/>
        <end position="402"/>
    </location>
</feature>
<dbReference type="RefSeq" id="XP_014257185.2">
    <property type="nucleotide sequence ID" value="XM_014401699.2"/>
</dbReference>
<sequence length="570" mass="62607">MEGGKTYMFDWFEYLVFILMLGISGVIGFYYGFIKTSPETVFNYLFGGKKMTTFPIAMSLISSVISGVTLLGVPTEVYVYGTQYMATAISVVASGFITAYIVIPMFFKLQLNSMYMYFELRFSRSVRTLVSLTNVISMICYMPVVIYAPSLAINQVSGINVHIITSCLCLFCIFYTTTGGLRAVVWSDTLQGGLMFLSMMAVVFTGTWKLGGFGHVFKTAFEGDRIEFFNMDLDPTLRISFWSTTIGSTFLTLSIVSINPSTIQRFISLPDMKQAQRSMFLFVLGIITLNSLSGLIGLIIYAYYKDCDPYENKVIQRSDQLLPLFVVEVVGNFKGLPGIFLAGVVSAGLSTFSTGLNTLAGLLSEDFILPWFKLKQDENGSQILKILVIILGAVSLLFILVIEKLGSILETAISFSGMTPGIILGLFILGAFFPTANTKGASCGALASLSLMAWILIGRQLANARGLMHYPKLPVSTDGCLFNTTADSLAKTGIDDYVFPLYKVSFFYYSLIGCTVVLVVGLVVTYLTGPNRIGDVSPKLLSPLIYGCLPDDVKDISVYLQNIERPTNNQ</sequence>
<evidence type="ECO:0000256" key="7">
    <source>
        <dbReference type="ARBA" id="ARBA00023053"/>
    </source>
</evidence>
<evidence type="ECO:0000313" key="14">
    <source>
        <dbReference type="Proteomes" id="UP000494040"/>
    </source>
</evidence>
<dbReference type="NCBIfam" id="TIGR00813">
    <property type="entry name" value="sss"/>
    <property type="match status" value="1"/>
</dbReference>
<feature type="transmembrane region" description="Helical" evidence="12">
    <location>
        <begin position="339"/>
        <end position="363"/>
    </location>
</feature>
<evidence type="ECO:0000256" key="5">
    <source>
        <dbReference type="ARBA" id="ARBA00022692"/>
    </source>
</evidence>
<dbReference type="GO" id="GO:0005886">
    <property type="term" value="C:plasma membrane"/>
    <property type="evidence" value="ECO:0007669"/>
    <property type="project" value="UniProtKB-SubCell"/>
</dbReference>
<dbReference type="PROSITE" id="PS50283">
    <property type="entry name" value="NA_SOLUT_SYMP_3"/>
    <property type="match status" value="1"/>
</dbReference>
<name>A0A8I6S6S4_CIMLE</name>
<reference evidence="13" key="1">
    <citation type="submission" date="2022-01" db="UniProtKB">
        <authorList>
            <consortium name="EnsemblMetazoa"/>
        </authorList>
    </citation>
    <scope>IDENTIFICATION</scope>
</reference>
<feature type="transmembrane region" description="Helical" evidence="12">
    <location>
        <begin position="408"/>
        <end position="433"/>
    </location>
</feature>
<dbReference type="Pfam" id="PF00474">
    <property type="entry name" value="SSF"/>
    <property type="match status" value="1"/>
</dbReference>
<evidence type="ECO:0000256" key="11">
    <source>
        <dbReference type="RuleBase" id="RU362091"/>
    </source>
</evidence>
<keyword evidence="7" id="KW-0915">Sodium</keyword>
<dbReference type="CDD" id="cd11492">
    <property type="entry name" value="SLC5sbd_NIS-SMVT"/>
    <property type="match status" value="1"/>
</dbReference>
<dbReference type="GeneID" id="106670979"/>
<dbReference type="InterPro" id="IPR038377">
    <property type="entry name" value="Na/Glc_symporter_sf"/>
</dbReference>
<evidence type="ECO:0000256" key="12">
    <source>
        <dbReference type="SAM" id="Phobius"/>
    </source>
</evidence>
<keyword evidence="14" id="KW-1185">Reference proteome</keyword>
<feature type="transmembrane region" description="Helical" evidence="12">
    <location>
        <begin position="506"/>
        <end position="529"/>
    </location>
</feature>
<evidence type="ECO:0000256" key="3">
    <source>
        <dbReference type="ARBA" id="ARBA00022448"/>
    </source>
</evidence>
<protein>
    <recommendedName>
        <fullName evidence="15">Sodium/solute symporter</fullName>
    </recommendedName>
</protein>
<feature type="transmembrane region" description="Helical" evidence="12">
    <location>
        <begin position="159"/>
        <end position="177"/>
    </location>
</feature>
<accession>A0A8I6S6S4</accession>
<keyword evidence="8" id="KW-0406">Ion transport</keyword>
<dbReference type="OrthoDB" id="6132759at2759"/>
<dbReference type="GO" id="GO:0015293">
    <property type="term" value="F:symporter activity"/>
    <property type="evidence" value="ECO:0007669"/>
    <property type="project" value="TreeGrafter"/>
</dbReference>